<accession>A0A917B3F0</accession>
<keyword evidence="1" id="KW-0472">Membrane</keyword>
<evidence type="ECO:0000313" key="3">
    <source>
        <dbReference type="EMBL" id="GGF16032.1"/>
    </source>
</evidence>
<dbReference type="AlphaFoldDB" id="A0A917B3F0"/>
<feature type="chain" id="PRO_5037642810" evidence="2">
    <location>
        <begin position="19"/>
        <end position="134"/>
    </location>
</feature>
<sequence length="134" mass="13391">MAVSLSILNAHIASTAHAQVAPLVRTAATGQFLGVDWGAFALVAVVSFIAAVVIVVFYSLALRLFAVGSADDTDAPASAGGAATANADGAGATGMVSSERGHRPFAATAGAYVCLAIGIAAVLYSVYLIVPQFH</sequence>
<comment type="caution">
    <text evidence="3">The sequence shown here is derived from an EMBL/GenBank/DDBJ whole genome shotgun (WGS) entry which is preliminary data.</text>
</comment>
<protein>
    <submittedName>
        <fullName evidence="3">Uncharacterized protein</fullName>
    </submittedName>
</protein>
<evidence type="ECO:0000313" key="4">
    <source>
        <dbReference type="Proteomes" id="UP000598775"/>
    </source>
</evidence>
<gene>
    <name evidence="3" type="ORF">GCM10011399_07320</name>
</gene>
<evidence type="ECO:0000256" key="1">
    <source>
        <dbReference type="SAM" id="Phobius"/>
    </source>
</evidence>
<keyword evidence="4" id="KW-1185">Reference proteome</keyword>
<proteinExistence type="predicted"/>
<keyword evidence="1" id="KW-1133">Transmembrane helix</keyword>
<feature type="transmembrane region" description="Helical" evidence="1">
    <location>
        <begin position="105"/>
        <end position="130"/>
    </location>
</feature>
<feature type="transmembrane region" description="Helical" evidence="1">
    <location>
        <begin position="37"/>
        <end position="60"/>
    </location>
</feature>
<dbReference type="Proteomes" id="UP000598775">
    <property type="component" value="Unassembled WGS sequence"/>
</dbReference>
<evidence type="ECO:0000256" key="2">
    <source>
        <dbReference type="SAM" id="SignalP"/>
    </source>
</evidence>
<feature type="signal peptide" evidence="2">
    <location>
        <begin position="1"/>
        <end position="18"/>
    </location>
</feature>
<keyword evidence="1" id="KW-0812">Transmembrane</keyword>
<name>A0A917B3F0_9MICO</name>
<organism evidence="3 4">
    <name type="scientific">Subtercola lobariae</name>
    <dbReference type="NCBI Taxonomy" id="1588641"/>
    <lineage>
        <taxon>Bacteria</taxon>
        <taxon>Bacillati</taxon>
        <taxon>Actinomycetota</taxon>
        <taxon>Actinomycetes</taxon>
        <taxon>Micrococcales</taxon>
        <taxon>Microbacteriaceae</taxon>
        <taxon>Subtercola</taxon>
    </lineage>
</organism>
<dbReference type="RefSeq" id="WP_229715062.1">
    <property type="nucleotide sequence ID" value="NZ_BMGP01000001.1"/>
</dbReference>
<dbReference type="EMBL" id="BMGP01000001">
    <property type="protein sequence ID" value="GGF16032.1"/>
    <property type="molecule type" value="Genomic_DNA"/>
</dbReference>
<keyword evidence="2" id="KW-0732">Signal</keyword>
<reference evidence="3 4" key="1">
    <citation type="journal article" date="2014" name="Int. J. Syst. Evol. Microbiol.">
        <title>Complete genome sequence of Corynebacterium casei LMG S-19264T (=DSM 44701T), isolated from a smear-ripened cheese.</title>
        <authorList>
            <consortium name="US DOE Joint Genome Institute (JGI-PGF)"/>
            <person name="Walter F."/>
            <person name="Albersmeier A."/>
            <person name="Kalinowski J."/>
            <person name="Ruckert C."/>
        </authorList>
    </citation>
    <scope>NUCLEOTIDE SEQUENCE [LARGE SCALE GENOMIC DNA]</scope>
    <source>
        <strain evidence="3 4">CGMCC 1.12976</strain>
    </source>
</reference>